<proteinExistence type="predicted"/>
<evidence type="ECO:0000313" key="2">
    <source>
        <dbReference type="EMBL" id="KYF54263.1"/>
    </source>
</evidence>
<dbReference type="AlphaFoldDB" id="A0A150PF07"/>
<reference evidence="2 3" key="1">
    <citation type="submission" date="2014-02" db="EMBL/GenBank/DDBJ databases">
        <title>The small core and large imbalanced accessory genome model reveals a collaborative survival strategy of Sorangium cellulosum strains in nature.</title>
        <authorList>
            <person name="Han K."/>
            <person name="Peng R."/>
            <person name="Blom J."/>
            <person name="Li Y.-Z."/>
        </authorList>
    </citation>
    <scope>NUCLEOTIDE SEQUENCE [LARGE SCALE GENOMIC DNA]</scope>
    <source>
        <strain evidence="2 3">So0157-25</strain>
    </source>
</reference>
<organism evidence="2 3">
    <name type="scientific">Sorangium cellulosum</name>
    <name type="common">Polyangium cellulosum</name>
    <dbReference type="NCBI Taxonomy" id="56"/>
    <lineage>
        <taxon>Bacteria</taxon>
        <taxon>Pseudomonadati</taxon>
        <taxon>Myxococcota</taxon>
        <taxon>Polyangia</taxon>
        <taxon>Polyangiales</taxon>
        <taxon>Polyangiaceae</taxon>
        <taxon>Sorangium</taxon>
    </lineage>
</organism>
<evidence type="ECO:0000313" key="3">
    <source>
        <dbReference type="Proteomes" id="UP000075420"/>
    </source>
</evidence>
<gene>
    <name evidence="2" type="ORF">BE08_31375</name>
</gene>
<feature type="region of interest" description="Disordered" evidence="1">
    <location>
        <begin position="36"/>
        <end position="74"/>
    </location>
</feature>
<dbReference type="Proteomes" id="UP000075420">
    <property type="component" value="Unassembled WGS sequence"/>
</dbReference>
<dbReference type="EMBL" id="JELY01001896">
    <property type="protein sequence ID" value="KYF54263.1"/>
    <property type="molecule type" value="Genomic_DNA"/>
</dbReference>
<sequence>MNLPELEAEALKLPVAERARLAETLLASLDELSEEEHRRLWTEEATRRDEELDADPSRGRPAEDVFRDARARLR</sequence>
<name>A0A150PF07_SORCE</name>
<protein>
    <submittedName>
        <fullName evidence="2">Addiction module antitoxin RelB</fullName>
    </submittedName>
</protein>
<dbReference type="InterPro" id="IPR013406">
    <property type="entry name" value="CHP02574_addiction_mod"/>
</dbReference>
<evidence type="ECO:0000256" key="1">
    <source>
        <dbReference type="SAM" id="MobiDB-lite"/>
    </source>
</evidence>
<dbReference type="Pfam" id="PF09720">
    <property type="entry name" value="Unstab_antitox"/>
    <property type="match status" value="1"/>
</dbReference>
<comment type="caution">
    <text evidence="2">The sequence shown here is derived from an EMBL/GenBank/DDBJ whole genome shotgun (WGS) entry which is preliminary data.</text>
</comment>
<accession>A0A150PF07</accession>